<protein>
    <recommendedName>
        <fullName evidence="6">C-type lectin domain-containing protein</fullName>
    </recommendedName>
</protein>
<evidence type="ECO:0000313" key="8">
    <source>
        <dbReference type="Proteomes" id="UP001178461"/>
    </source>
</evidence>
<feature type="domain" description="C-type lectin" evidence="6">
    <location>
        <begin position="128"/>
        <end position="246"/>
    </location>
</feature>
<feature type="transmembrane region" description="Helical" evidence="5">
    <location>
        <begin position="25"/>
        <end position="47"/>
    </location>
</feature>
<accession>A0AA35KWV4</accession>
<dbReference type="SUPFAM" id="SSF56436">
    <property type="entry name" value="C-type lectin-like"/>
    <property type="match status" value="1"/>
</dbReference>
<keyword evidence="5" id="KW-0472">Membrane</keyword>
<dbReference type="PROSITE" id="PS50041">
    <property type="entry name" value="C_TYPE_LECTIN_2"/>
    <property type="match status" value="1"/>
</dbReference>
<evidence type="ECO:0000259" key="6">
    <source>
        <dbReference type="PROSITE" id="PS50041"/>
    </source>
</evidence>
<dbReference type="InterPro" id="IPR001304">
    <property type="entry name" value="C-type_lectin-like"/>
</dbReference>
<keyword evidence="2" id="KW-0964">Secreted</keyword>
<evidence type="ECO:0000313" key="7">
    <source>
        <dbReference type="EMBL" id="CAI5784949.1"/>
    </source>
</evidence>
<dbReference type="CDD" id="cd03590">
    <property type="entry name" value="CLECT_DC-SIGN_like"/>
    <property type="match status" value="1"/>
</dbReference>
<evidence type="ECO:0000256" key="1">
    <source>
        <dbReference type="ARBA" id="ARBA00004613"/>
    </source>
</evidence>
<gene>
    <name evidence="7" type="ORF">PODLI_1B000645</name>
</gene>
<dbReference type="InterPro" id="IPR016186">
    <property type="entry name" value="C-type_lectin-like/link_sf"/>
</dbReference>
<dbReference type="GO" id="GO:0005576">
    <property type="term" value="C:extracellular region"/>
    <property type="evidence" value="ECO:0007669"/>
    <property type="project" value="UniProtKB-SubCell"/>
</dbReference>
<keyword evidence="3" id="KW-0430">Lectin</keyword>
<dbReference type="PROSITE" id="PS00615">
    <property type="entry name" value="C_TYPE_LECTIN_1"/>
    <property type="match status" value="1"/>
</dbReference>
<dbReference type="SMART" id="SM00034">
    <property type="entry name" value="CLECT"/>
    <property type="match status" value="1"/>
</dbReference>
<evidence type="ECO:0000256" key="2">
    <source>
        <dbReference type="ARBA" id="ARBA00022525"/>
    </source>
</evidence>
<dbReference type="PANTHER" id="PTHR22803">
    <property type="entry name" value="MANNOSE, PHOSPHOLIPASE, LECTIN RECEPTOR RELATED"/>
    <property type="match status" value="1"/>
</dbReference>
<dbReference type="Pfam" id="PF00059">
    <property type="entry name" value="Lectin_C"/>
    <property type="match status" value="1"/>
</dbReference>
<proteinExistence type="predicted"/>
<organism evidence="7 8">
    <name type="scientific">Podarcis lilfordi</name>
    <name type="common">Lilford's wall lizard</name>
    <dbReference type="NCBI Taxonomy" id="74358"/>
    <lineage>
        <taxon>Eukaryota</taxon>
        <taxon>Metazoa</taxon>
        <taxon>Chordata</taxon>
        <taxon>Craniata</taxon>
        <taxon>Vertebrata</taxon>
        <taxon>Euteleostomi</taxon>
        <taxon>Lepidosauria</taxon>
        <taxon>Squamata</taxon>
        <taxon>Bifurcata</taxon>
        <taxon>Unidentata</taxon>
        <taxon>Episquamata</taxon>
        <taxon>Laterata</taxon>
        <taxon>Lacertibaenia</taxon>
        <taxon>Lacertidae</taxon>
        <taxon>Podarcis</taxon>
    </lineage>
</organism>
<dbReference type="Gene3D" id="3.10.100.10">
    <property type="entry name" value="Mannose-Binding Protein A, subunit A"/>
    <property type="match status" value="1"/>
</dbReference>
<dbReference type="InterPro" id="IPR033989">
    <property type="entry name" value="CD209-like_CTLD"/>
</dbReference>
<reference evidence="7" key="1">
    <citation type="submission" date="2022-12" db="EMBL/GenBank/DDBJ databases">
        <authorList>
            <person name="Alioto T."/>
            <person name="Alioto T."/>
            <person name="Gomez Garrido J."/>
        </authorList>
    </citation>
    <scope>NUCLEOTIDE SEQUENCE</scope>
</reference>
<sequence>MAPKKPAAPEKPEEPPKPPPGKLKWTFYSTFGTICVISFFTMLVLYIKLITDSENPLLLPMKKLRINMADGLRNPKIAHTSPIALAEEVAKLPAKIEQSEKTFQARKGKYKDLFKKGKPKTAGGWDFFGKSFYYISNEEKTWHDAESFCLTRDSHLASILSDEEQNYLTSQLSDPTWIGLTDENEEGNWKWTDGSRTKAQYWSLGNPSYSEHDGALEKDCTSIVPSSGGYNWNDDYCHKLHKWVCKENIDIEEP</sequence>
<dbReference type="AlphaFoldDB" id="A0AA35KWV4"/>
<keyword evidence="8" id="KW-1185">Reference proteome</keyword>
<keyword evidence="5" id="KW-1133">Transmembrane helix</keyword>
<dbReference type="InterPro" id="IPR018378">
    <property type="entry name" value="C-type_lectin_CS"/>
</dbReference>
<evidence type="ECO:0000256" key="5">
    <source>
        <dbReference type="SAM" id="Phobius"/>
    </source>
</evidence>
<dbReference type="Proteomes" id="UP001178461">
    <property type="component" value="Chromosome 9"/>
</dbReference>
<dbReference type="InterPro" id="IPR016187">
    <property type="entry name" value="CTDL_fold"/>
</dbReference>
<dbReference type="EMBL" id="OX395134">
    <property type="protein sequence ID" value="CAI5784949.1"/>
    <property type="molecule type" value="Genomic_DNA"/>
</dbReference>
<keyword evidence="4" id="KW-1015">Disulfide bond</keyword>
<comment type="subcellular location">
    <subcellularLocation>
        <location evidence="1">Secreted</location>
    </subcellularLocation>
</comment>
<evidence type="ECO:0000256" key="3">
    <source>
        <dbReference type="ARBA" id="ARBA00022734"/>
    </source>
</evidence>
<evidence type="ECO:0000256" key="4">
    <source>
        <dbReference type="ARBA" id="ARBA00023157"/>
    </source>
</evidence>
<name>A0AA35KWV4_9SAUR</name>
<dbReference type="GO" id="GO:0030246">
    <property type="term" value="F:carbohydrate binding"/>
    <property type="evidence" value="ECO:0007669"/>
    <property type="project" value="UniProtKB-KW"/>
</dbReference>
<keyword evidence="5" id="KW-0812">Transmembrane</keyword>
<dbReference type="InterPro" id="IPR050111">
    <property type="entry name" value="C-type_lectin/snaclec_domain"/>
</dbReference>